<protein>
    <submittedName>
        <fullName evidence="1">Uncharacterized protein</fullName>
    </submittedName>
</protein>
<name>A0A699ZX80_HAELA</name>
<evidence type="ECO:0000313" key="2">
    <source>
        <dbReference type="Proteomes" id="UP000485058"/>
    </source>
</evidence>
<dbReference type="AlphaFoldDB" id="A0A699ZX80"/>
<comment type="caution">
    <text evidence="1">The sequence shown here is derived from an EMBL/GenBank/DDBJ whole genome shotgun (WGS) entry which is preliminary data.</text>
</comment>
<organism evidence="1 2">
    <name type="scientific">Haematococcus lacustris</name>
    <name type="common">Green alga</name>
    <name type="synonym">Haematococcus pluvialis</name>
    <dbReference type="NCBI Taxonomy" id="44745"/>
    <lineage>
        <taxon>Eukaryota</taxon>
        <taxon>Viridiplantae</taxon>
        <taxon>Chlorophyta</taxon>
        <taxon>core chlorophytes</taxon>
        <taxon>Chlorophyceae</taxon>
        <taxon>CS clade</taxon>
        <taxon>Chlamydomonadales</taxon>
        <taxon>Haematococcaceae</taxon>
        <taxon>Haematococcus</taxon>
    </lineage>
</organism>
<accession>A0A699ZX80</accession>
<keyword evidence="2" id="KW-1185">Reference proteome</keyword>
<gene>
    <name evidence="1" type="ORF">HaLaN_20888</name>
</gene>
<dbReference type="Proteomes" id="UP000485058">
    <property type="component" value="Unassembled WGS sequence"/>
</dbReference>
<reference evidence="1 2" key="1">
    <citation type="submission" date="2020-02" db="EMBL/GenBank/DDBJ databases">
        <title>Draft genome sequence of Haematococcus lacustris strain NIES-144.</title>
        <authorList>
            <person name="Morimoto D."/>
            <person name="Nakagawa S."/>
            <person name="Yoshida T."/>
            <person name="Sawayama S."/>
        </authorList>
    </citation>
    <scope>NUCLEOTIDE SEQUENCE [LARGE SCALE GENOMIC DNA]</scope>
    <source>
        <strain evidence="1 2">NIES-144</strain>
    </source>
</reference>
<dbReference type="EMBL" id="BLLF01002239">
    <property type="protein sequence ID" value="GFH23294.1"/>
    <property type="molecule type" value="Genomic_DNA"/>
</dbReference>
<sequence length="94" mass="10232">MRIKASQLTRAVHIGWGSRVGRWCNSCAPECPAFDASQRGKEGEEVYRTRVGGAEGCRVCSCISLCNLTDHRVGGMSRPHPHSGLQVYAGIQVM</sequence>
<proteinExistence type="predicted"/>
<evidence type="ECO:0000313" key="1">
    <source>
        <dbReference type="EMBL" id="GFH23294.1"/>
    </source>
</evidence>